<evidence type="ECO:0000256" key="6">
    <source>
        <dbReference type="SAM" id="Phobius"/>
    </source>
</evidence>
<evidence type="ECO:0000256" key="1">
    <source>
        <dbReference type="ARBA" id="ARBA00004141"/>
    </source>
</evidence>
<feature type="transmembrane region" description="Helical" evidence="6">
    <location>
        <begin position="175"/>
        <end position="196"/>
    </location>
</feature>
<reference evidence="10" key="1">
    <citation type="submission" date="2022-11" db="UniProtKB">
        <authorList>
            <consortium name="WormBaseParasite"/>
        </authorList>
    </citation>
    <scope>IDENTIFICATION</scope>
</reference>
<dbReference type="PANTHER" id="PTHR22950:SF343">
    <property type="entry name" value="AMINO ACID TRANSPORTER SKAT-1-RELATED"/>
    <property type="match status" value="1"/>
</dbReference>
<keyword evidence="4 6" id="KW-0472">Membrane</keyword>
<sequence>MMKKMPFPSAPKGFHGAFTGGFSAGYFTLRVQSMKMETHPNSSQQGQRTLQAEPVSISTPSDSNDVQALVRSTDRRQGDVISSHRAVLTLSKSMFNVGCFSLPYAWMLGGKWVSLALTFVIADFNWYGNHILVRSAQHLAKKSGVPSLDYGHFAKRVCDYSEVPFLRQNSKRIMYVVNITILFYQLGMCAVAILFIAENMVHMLGSWLGNSTTLMATIATVFITFTNICL</sequence>
<feature type="transmembrane region" description="Helical" evidence="6">
    <location>
        <begin position="208"/>
        <end position="229"/>
    </location>
</feature>
<accession>A0A914HC65</accession>
<proteinExistence type="predicted"/>
<dbReference type="WBParaSite" id="Gr19_v10_g15712.t1">
    <property type="protein sequence ID" value="Gr19_v10_g15712.t1"/>
    <property type="gene ID" value="Gr19_v10_g15712"/>
</dbReference>
<dbReference type="Pfam" id="PF01490">
    <property type="entry name" value="Aa_trans"/>
    <property type="match status" value="1"/>
</dbReference>
<dbReference type="GO" id="GO:0005774">
    <property type="term" value="C:vacuolar membrane"/>
    <property type="evidence" value="ECO:0007669"/>
    <property type="project" value="TreeGrafter"/>
</dbReference>
<feature type="domain" description="Amino acid transporter transmembrane" evidence="7">
    <location>
        <begin position="81"/>
        <end position="226"/>
    </location>
</feature>
<dbReference type="GO" id="GO:0015179">
    <property type="term" value="F:L-amino acid transmembrane transporter activity"/>
    <property type="evidence" value="ECO:0007669"/>
    <property type="project" value="TreeGrafter"/>
</dbReference>
<keyword evidence="2 6" id="KW-0812">Transmembrane</keyword>
<dbReference type="PANTHER" id="PTHR22950">
    <property type="entry name" value="AMINO ACID TRANSPORTER"/>
    <property type="match status" value="1"/>
</dbReference>
<comment type="subcellular location">
    <subcellularLocation>
        <location evidence="1">Membrane</location>
        <topology evidence="1">Multi-pass membrane protein</topology>
    </subcellularLocation>
</comment>
<organism evidence="9 10">
    <name type="scientific">Globodera rostochiensis</name>
    <name type="common">Golden nematode worm</name>
    <name type="synonym">Heterodera rostochiensis</name>
    <dbReference type="NCBI Taxonomy" id="31243"/>
    <lineage>
        <taxon>Eukaryota</taxon>
        <taxon>Metazoa</taxon>
        <taxon>Ecdysozoa</taxon>
        <taxon>Nematoda</taxon>
        <taxon>Chromadorea</taxon>
        <taxon>Rhabditida</taxon>
        <taxon>Tylenchina</taxon>
        <taxon>Tylenchomorpha</taxon>
        <taxon>Tylenchoidea</taxon>
        <taxon>Heteroderidae</taxon>
        <taxon>Heteroderinae</taxon>
        <taxon>Globodera</taxon>
    </lineage>
</organism>
<evidence type="ECO:0000256" key="3">
    <source>
        <dbReference type="ARBA" id="ARBA00022989"/>
    </source>
</evidence>
<feature type="compositionally biased region" description="Polar residues" evidence="5">
    <location>
        <begin position="39"/>
        <end position="65"/>
    </location>
</feature>
<evidence type="ECO:0000259" key="7">
    <source>
        <dbReference type="Pfam" id="PF01490"/>
    </source>
</evidence>
<evidence type="ECO:0000256" key="2">
    <source>
        <dbReference type="ARBA" id="ARBA00022692"/>
    </source>
</evidence>
<dbReference type="Pfam" id="PF07713">
    <property type="entry name" value="DUF1604"/>
    <property type="match status" value="1"/>
</dbReference>
<name>A0A914HC65_GLORO</name>
<dbReference type="InterPro" id="IPR011666">
    <property type="entry name" value="DUF1604"/>
</dbReference>
<keyword evidence="3 6" id="KW-1133">Transmembrane helix</keyword>
<dbReference type="InterPro" id="IPR013057">
    <property type="entry name" value="AA_transpt_TM"/>
</dbReference>
<feature type="region of interest" description="Disordered" evidence="5">
    <location>
        <begin position="37"/>
        <end position="65"/>
    </location>
</feature>
<protein>
    <submittedName>
        <fullName evidence="10">Amino acid transporter transmembrane domain-containing protein</fullName>
    </submittedName>
</protein>
<evidence type="ECO:0000313" key="10">
    <source>
        <dbReference type="WBParaSite" id="Gr19_v10_g15712.t1"/>
    </source>
</evidence>
<evidence type="ECO:0000256" key="5">
    <source>
        <dbReference type="SAM" id="MobiDB-lite"/>
    </source>
</evidence>
<dbReference type="Proteomes" id="UP000887572">
    <property type="component" value="Unplaced"/>
</dbReference>
<evidence type="ECO:0000259" key="8">
    <source>
        <dbReference type="Pfam" id="PF07713"/>
    </source>
</evidence>
<keyword evidence="9" id="KW-1185">Reference proteome</keyword>
<evidence type="ECO:0000313" key="9">
    <source>
        <dbReference type="Proteomes" id="UP000887572"/>
    </source>
</evidence>
<evidence type="ECO:0000256" key="4">
    <source>
        <dbReference type="ARBA" id="ARBA00023136"/>
    </source>
</evidence>
<dbReference type="AlphaFoldDB" id="A0A914HC65"/>
<feature type="domain" description="G patch" evidence="8">
    <location>
        <begin position="12"/>
        <end position="28"/>
    </location>
</feature>
<dbReference type="GO" id="GO:0006397">
    <property type="term" value="P:mRNA processing"/>
    <property type="evidence" value="ECO:0007669"/>
    <property type="project" value="InterPro"/>
</dbReference>